<sequence length="224" mass="23978">MRAFRAIAASAFLLATAVPAMAKPATQPDLLLIVYASEKGDGQMALTYPAVAPKAQVSRDIAALQSSTGWAIKGLTITEDVAPVQGATQKMTSAVFTASGAVPAAGQYFPIEPIIDALRPYPQVAITYFVTPKFQFHGLRGYDGKDVSITLDQHGSTYSYRVLIHDPHYRKLNLPLYQPSEASVQSARQNNSGHAPIRFWQVALIAAVAAIAGGLVYMAMARNA</sequence>
<gene>
    <name evidence="1" type="ORF">CCAX7_42980</name>
</gene>
<reference evidence="1 2" key="1">
    <citation type="journal article" date="2019" name="Int. J. Syst. Evol. Microbiol.">
        <title>Capsulimonas corticalis gen. nov., sp. nov., an aerobic capsulated bacterium, of a novel bacterial order, Capsulimonadales ord. nov., of the class Armatimonadia of the phylum Armatimonadetes.</title>
        <authorList>
            <person name="Li J."/>
            <person name="Kudo C."/>
            <person name="Tonouchi A."/>
        </authorList>
    </citation>
    <scope>NUCLEOTIDE SEQUENCE [LARGE SCALE GENOMIC DNA]</scope>
    <source>
        <strain evidence="1 2">AX-7</strain>
    </source>
</reference>
<dbReference type="AlphaFoldDB" id="A0A402CXN1"/>
<dbReference type="RefSeq" id="WP_119322061.1">
    <property type="nucleotide sequence ID" value="NZ_AP025739.1"/>
</dbReference>
<dbReference type="Proteomes" id="UP000287394">
    <property type="component" value="Chromosome"/>
</dbReference>
<dbReference type="EMBL" id="AP025739">
    <property type="protein sequence ID" value="BDI32247.1"/>
    <property type="molecule type" value="Genomic_DNA"/>
</dbReference>
<protein>
    <submittedName>
        <fullName evidence="1">Uncharacterized protein</fullName>
    </submittedName>
</protein>
<evidence type="ECO:0000313" key="1">
    <source>
        <dbReference type="EMBL" id="BDI32247.1"/>
    </source>
</evidence>
<evidence type="ECO:0000313" key="2">
    <source>
        <dbReference type="Proteomes" id="UP000287394"/>
    </source>
</evidence>
<dbReference type="KEGG" id="ccot:CCAX7_42980"/>
<keyword evidence="2" id="KW-1185">Reference proteome</keyword>
<accession>A0A402CXN1</accession>
<name>A0A402CXN1_9BACT</name>
<proteinExistence type="predicted"/>
<organism evidence="1 2">
    <name type="scientific">Capsulimonas corticalis</name>
    <dbReference type="NCBI Taxonomy" id="2219043"/>
    <lineage>
        <taxon>Bacteria</taxon>
        <taxon>Bacillati</taxon>
        <taxon>Armatimonadota</taxon>
        <taxon>Armatimonadia</taxon>
        <taxon>Capsulimonadales</taxon>
        <taxon>Capsulimonadaceae</taxon>
        <taxon>Capsulimonas</taxon>
    </lineage>
</organism>